<dbReference type="InterPro" id="IPR010089">
    <property type="entry name" value="Flavoprotein_WrbA-like"/>
</dbReference>
<comment type="similarity">
    <text evidence="1">Belongs to the WrbA family.</text>
</comment>
<dbReference type="EMBL" id="LYPC01000011">
    <property type="protein sequence ID" value="OCT16367.1"/>
    <property type="molecule type" value="Genomic_DNA"/>
</dbReference>
<organism evidence="3 4">
    <name type="scientific">Paenibacillus pectinilyticus</name>
    <dbReference type="NCBI Taxonomy" id="512399"/>
    <lineage>
        <taxon>Bacteria</taxon>
        <taxon>Bacillati</taxon>
        <taxon>Bacillota</taxon>
        <taxon>Bacilli</taxon>
        <taxon>Bacillales</taxon>
        <taxon>Paenibacillaceae</taxon>
        <taxon>Paenibacillus</taxon>
    </lineage>
</organism>
<dbReference type="RefSeq" id="WP_065851139.1">
    <property type="nucleotide sequence ID" value="NZ_LYPC01000011.1"/>
</dbReference>
<evidence type="ECO:0000313" key="4">
    <source>
        <dbReference type="Proteomes" id="UP000093309"/>
    </source>
</evidence>
<evidence type="ECO:0000256" key="1">
    <source>
        <dbReference type="ARBA" id="ARBA00006961"/>
    </source>
</evidence>
<dbReference type="InterPro" id="IPR005025">
    <property type="entry name" value="FMN_Rdtase-like_dom"/>
</dbReference>
<dbReference type="AlphaFoldDB" id="A0A1C1A733"/>
<dbReference type="GO" id="GO:0010181">
    <property type="term" value="F:FMN binding"/>
    <property type="evidence" value="ECO:0007669"/>
    <property type="project" value="InterPro"/>
</dbReference>
<dbReference type="PANTHER" id="PTHR30546:SF23">
    <property type="entry name" value="FLAVOPROTEIN-LIKE PROTEIN YCP4-RELATED"/>
    <property type="match status" value="1"/>
</dbReference>
<dbReference type="GO" id="GO:0016020">
    <property type="term" value="C:membrane"/>
    <property type="evidence" value="ECO:0007669"/>
    <property type="project" value="TreeGrafter"/>
</dbReference>
<dbReference type="NCBIfam" id="TIGR01755">
    <property type="entry name" value="flav_wrbA"/>
    <property type="match status" value="1"/>
</dbReference>
<dbReference type="OrthoDB" id="9801479at2"/>
<dbReference type="PANTHER" id="PTHR30546">
    <property type="entry name" value="FLAVODOXIN-RELATED PROTEIN WRBA-RELATED"/>
    <property type="match status" value="1"/>
</dbReference>
<keyword evidence="4" id="KW-1185">Reference proteome</keyword>
<gene>
    <name evidence="3" type="ORF">A8709_02755</name>
</gene>
<dbReference type="Pfam" id="PF03358">
    <property type="entry name" value="FMN_red"/>
    <property type="match status" value="1"/>
</dbReference>
<dbReference type="InterPro" id="IPR029039">
    <property type="entry name" value="Flavoprotein-like_sf"/>
</dbReference>
<comment type="caution">
    <text evidence="3">The sequence shown here is derived from an EMBL/GenBank/DDBJ whole genome shotgun (WGS) entry which is preliminary data.</text>
</comment>
<dbReference type="Gene3D" id="3.40.50.360">
    <property type="match status" value="1"/>
</dbReference>
<reference evidence="4" key="1">
    <citation type="submission" date="2016-05" db="EMBL/GenBank/DDBJ databases">
        <title>Paenibacillus oryzae. sp. nov., isolated from the rice root.</title>
        <authorList>
            <person name="Zhang J."/>
            <person name="Zhang X."/>
        </authorList>
    </citation>
    <scope>NUCLEOTIDE SEQUENCE [LARGE SCALE GENOMIC DNA]</scope>
    <source>
        <strain evidence="4">KCTC13222</strain>
    </source>
</reference>
<dbReference type="FunFam" id="3.40.50.360:FF:000001">
    <property type="entry name" value="NAD(P)H dehydrogenase (Quinone) FQR1-like"/>
    <property type="match status" value="1"/>
</dbReference>
<protein>
    <submittedName>
        <fullName evidence="3">NAD(P)H:quinone oxidoreductase, type IV</fullName>
    </submittedName>
</protein>
<name>A0A1C1A733_9BACL</name>
<accession>A0A1C1A733</accession>
<sequence>MSTVHLTILYYSSTGTNYTMAQTAAAAASELGAEVRVVRVAELAPQEVIASNLAWKAHVEKATSVPIATLDDIGWADAVIISTPTRFGNVASQLKQFLDTTGSLWAQGKLTNKVVSAMTSASNLHGGQEATVLSLYTSMYHWGAIVVAPGYTDSSIAAAGGNPYGTSLTVDIDGKFDINGLEAVKHQARRVVTVAGALKKGFNV</sequence>
<dbReference type="STRING" id="512399.A8709_02755"/>
<dbReference type="Proteomes" id="UP000093309">
    <property type="component" value="Unassembled WGS sequence"/>
</dbReference>
<dbReference type="SUPFAM" id="SSF52218">
    <property type="entry name" value="Flavoproteins"/>
    <property type="match status" value="1"/>
</dbReference>
<dbReference type="NCBIfam" id="NF002999">
    <property type="entry name" value="PRK03767.1"/>
    <property type="match status" value="1"/>
</dbReference>
<dbReference type="InterPro" id="IPR008254">
    <property type="entry name" value="Flavodoxin/NO_synth"/>
</dbReference>
<feature type="domain" description="Flavodoxin-like" evidence="2">
    <location>
        <begin position="6"/>
        <end position="192"/>
    </location>
</feature>
<dbReference type="GO" id="GO:0003955">
    <property type="term" value="F:NAD(P)H dehydrogenase (quinone) activity"/>
    <property type="evidence" value="ECO:0007669"/>
    <property type="project" value="InterPro"/>
</dbReference>
<evidence type="ECO:0000313" key="3">
    <source>
        <dbReference type="EMBL" id="OCT16367.1"/>
    </source>
</evidence>
<proteinExistence type="inferred from homology"/>
<evidence type="ECO:0000259" key="2">
    <source>
        <dbReference type="PROSITE" id="PS50902"/>
    </source>
</evidence>
<dbReference type="PROSITE" id="PS50902">
    <property type="entry name" value="FLAVODOXIN_LIKE"/>
    <property type="match status" value="1"/>
</dbReference>